<evidence type="ECO:0000313" key="2">
    <source>
        <dbReference type="Proteomes" id="UP000289738"/>
    </source>
</evidence>
<gene>
    <name evidence="1" type="ORF">Ahy_A07g032500</name>
</gene>
<protein>
    <submittedName>
        <fullName evidence="1">Uncharacterized protein</fullName>
    </submittedName>
</protein>
<reference evidence="1 2" key="1">
    <citation type="submission" date="2019-01" db="EMBL/GenBank/DDBJ databases">
        <title>Sequencing of cultivated peanut Arachis hypogaea provides insights into genome evolution and oil improvement.</title>
        <authorList>
            <person name="Chen X."/>
        </authorList>
    </citation>
    <scope>NUCLEOTIDE SEQUENCE [LARGE SCALE GENOMIC DNA]</scope>
    <source>
        <strain evidence="2">cv. Fuhuasheng</strain>
        <tissue evidence="1">Leaves</tissue>
    </source>
</reference>
<proteinExistence type="predicted"/>
<comment type="caution">
    <text evidence="1">The sequence shown here is derived from an EMBL/GenBank/DDBJ whole genome shotgun (WGS) entry which is preliminary data.</text>
</comment>
<evidence type="ECO:0000313" key="1">
    <source>
        <dbReference type="EMBL" id="RYR46717.1"/>
    </source>
</evidence>
<dbReference type="EMBL" id="SDMP01000007">
    <property type="protein sequence ID" value="RYR46717.1"/>
    <property type="molecule type" value="Genomic_DNA"/>
</dbReference>
<keyword evidence="2" id="KW-1185">Reference proteome</keyword>
<dbReference type="Proteomes" id="UP000289738">
    <property type="component" value="Chromosome A07"/>
</dbReference>
<accession>A0A445C6Y3</accession>
<name>A0A445C6Y3_ARAHY</name>
<dbReference type="AlphaFoldDB" id="A0A445C6Y3"/>
<organism evidence="1 2">
    <name type="scientific">Arachis hypogaea</name>
    <name type="common">Peanut</name>
    <dbReference type="NCBI Taxonomy" id="3818"/>
    <lineage>
        <taxon>Eukaryota</taxon>
        <taxon>Viridiplantae</taxon>
        <taxon>Streptophyta</taxon>
        <taxon>Embryophyta</taxon>
        <taxon>Tracheophyta</taxon>
        <taxon>Spermatophyta</taxon>
        <taxon>Magnoliopsida</taxon>
        <taxon>eudicotyledons</taxon>
        <taxon>Gunneridae</taxon>
        <taxon>Pentapetalae</taxon>
        <taxon>rosids</taxon>
        <taxon>fabids</taxon>
        <taxon>Fabales</taxon>
        <taxon>Fabaceae</taxon>
        <taxon>Papilionoideae</taxon>
        <taxon>50 kb inversion clade</taxon>
        <taxon>dalbergioids sensu lato</taxon>
        <taxon>Dalbergieae</taxon>
        <taxon>Pterocarpus clade</taxon>
        <taxon>Arachis</taxon>
    </lineage>
</organism>
<sequence>MGYSGSRPICRVAFSDLFYKQVGPCELCLKENIMGKSDGLICKWENFEFWKKQIGPSVLYEKILSSSSSCSSAFFYSWFFLLCYEILLQTFEGVKFICENLVDVVIPYTISFEELKGVICEKIDSAMSRRISCILYRYPILVFGGFVQFQTKYITDEASMQEMFSMYIESRAQISFIELYIEFEQSETDRNIVWKDYNNDSEEEFESNYEVVDPNGDEDQSDSTMAPNVADVVNALANEVPFKEPSFMRVLVLEAMHAPEFPEYMSAEVPLVADGKFAVGIEFNLREVVIRGGKRGSPPRPAPPN</sequence>